<accession>A0A1N7IM35</accession>
<dbReference type="RefSeq" id="WP_262484545.1">
    <property type="nucleotide sequence ID" value="NZ_FTNY01000004.1"/>
</dbReference>
<evidence type="ECO:0000256" key="1">
    <source>
        <dbReference type="SAM" id="Phobius"/>
    </source>
</evidence>
<organism evidence="2 3">
    <name type="scientific">Chryseobacterium shigense</name>
    <dbReference type="NCBI Taxonomy" id="297244"/>
    <lineage>
        <taxon>Bacteria</taxon>
        <taxon>Pseudomonadati</taxon>
        <taxon>Bacteroidota</taxon>
        <taxon>Flavobacteriia</taxon>
        <taxon>Flavobacteriales</taxon>
        <taxon>Weeksellaceae</taxon>
        <taxon>Chryseobacterium group</taxon>
        <taxon>Chryseobacterium</taxon>
    </lineage>
</organism>
<dbReference type="Proteomes" id="UP000186373">
    <property type="component" value="Unassembled WGS sequence"/>
</dbReference>
<keyword evidence="1" id="KW-0812">Transmembrane</keyword>
<gene>
    <name evidence="2" type="ORF">SAMN05421639_104216</name>
</gene>
<protein>
    <submittedName>
        <fullName evidence="2">Uncharacterized protein</fullName>
    </submittedName>
</protein>
<evidence type="ECO:0000313" key="3">
    <source>
        <dbReference type="Proteomes" id="UP000186373"/>
    </source>
</evidence>
<keyword evidence="1" id="KW-1133">Transmembrane helix</keyword>
<feature type="transmembrane region" description="Helical" evidence="1">
    <location>
        <begin position="26"/>
        <end position="43"/>
    </location>
</feature>
<dbReference type="AlphaFoldDB" id="A0A1N7IM35"/>
<dbReference type="EMBL" id="FTNY01000004">
    <property type="protein sequence ID" value="SIS38124.1"/>
    <property type="molecule type" value="Genomic_DNA"/>
</dbReference>
<evidence type="ECO:0000313" key="2">
    <source>
        <dbReference type="EMBL" id="SIS38124.1"/>
    </source>
</evidence>
<keyword evidence="3" id="KW-1185">Reference proteome</keyword>
<proteinExistence type="predicted"/>
<sequence>MEGKKMFNYETAENRDSKKEKKVPETLVKILQIIIGLIMAILHM</sequence>
<name>A0A1N7IM35_9FLAO</name>
<reference evidence="3" key="1">
    <citation type="submission" date="2017-01" db="EMBL/GenBank/DDBJ databases">
        <authorList>
            <person name="Varghese N."/>
            <person name="Submissions S."/>
        </authorList>
    </citation>
    <scope>NUCLEOTIDE SEQUENCE [LARGE SCALE GENOMIC DNA]</scope>
    <source>
        <strain evidence="3">DSM 17126</strain>
    </source>
</reference>
<keyword evidence="1" id="KW-0472">Membrane</keyword>